<sequence length="156" mass="17765">MRFLKSFKTLVVCIMAIGACAFSHVNAQEQVEVSDTELNKIASAFQDIQKVNMEAQQQVMKTVEESGFEANRFNEMYQASASPEKTVDASDEEKERFGKLMNEIQQMQVGFTEQIEEIISNEGLSIERYQKIAMALQSDAELQGRLRTMLEKQQPQ</sequence>
<keyword evidence="4" id="KW-1185">Reference proteome</keyword>
<dbReference type="KEGG" id="mrs:Murru_0022"/>
<dbReference type="Pfam" id="PF13767">
    <property type="entry name" value="DUF4168"/>
    <property type="match status" value="1"/>
</dbReference>
<feature type="chain" id="PRO_5003434839" description="DUF4168 domain-containing protein" evidence="1">
    <location>
        <begin position="28"/>
        <end position="156"/>
    </location>
</feature>
<organism evidence="3 4">
    <name type="scientific">Allomuricauda ruestringensis (strain DSM 13258 / CIP 107369 / LMG 19739 / B1)</name>
    <name type="common">Muricauda ruestringensis</name>
    <dbReference type="NCBI Taxonomy" id="886377"/>
    <lineage>
        <taxon>Bacteria</taxon>
        <taxon>Pseudomonadati</taxon>
        <taxon>Bacteroidota</taxon>
        <taxon>Flavobacteriia</taxon>
        <taxon>Flavobacteriales</taxon>
        <taxon>Flavobacteriaceae</taxon>
        <taxon>Flagellimonas</taxon>
    </lineage>
</organism>
<gene>
    <name evidence="3" type="ordered locus">Murru_0022</name>
</gene>
<proteinExistence type="predicted"/>
<dbReference type="AlphaFoldDB" id="G2PQU8"/>
<evidence type="ECO:0000256" key="1">
    <source>
        <dbReference type="SAM" id="SignalP"/>
    </source>
</evidence>
<evidence type="ECO:0000313" key="4">
    <source>
        <dbReference type="Proteomes" id="UP000008908"/>
    </source>
</evidence>
<feature type="signal peptide" evidence="1">
    <location>
        <begin position="1"/>
        <end position="27"/>
    </location>
</feature>
<evidence type="ECO:0000313" key="3">
    <source>
        <dbReference type="EMBL" id="AEM69080.1"/>
    </source>
</evidence>
<dbReference type="Proteomes" id="UP000008908">
    <property type="component" value="Chromosome"/>
</dbReference>
<accession>G2PQU8</accession>
<dbReference type="RefSeq" id="WP_014031364.1">
    <property type="nucleotide sequence ID" value="NC_015945.1"/>
</dbReference>
<evidence type="ECO:0000259" key="2">
    <source>
        <dbReference type="Pfam" id="PF13767"/>
    </source>
</evidence>
<feature type="domain" description="DUF4168" evidence="2">
    <location>
        <begin position="88"/>
        <end position="145"/>
    </location>
</feature>
<dbReference type="eggNOG" id="ENOG5032JB2">
    <property type="taxonomic scope" value="Bacteria"/>
</dbReference>
<dbReference type="OrthoDB" id="1467687at2"/>
<dbReference type="EMBL" id="CP002999">
    <property type="protein sequence ID" value="AEM69080.1"/>
    <property type="molecule type" value="Genomic_DNA"/>
</dbReference>
<dbReference type="PROSITE" id="PS51257">
    <property type="entry name" value="PROKAR_LIPOPROTEIN"/>
    <property type="match status" value="1"/>
</dbReference>
<reference evidence="3 4" key="2">
    <citation type="journal article" date="2012" name="Stand. Genomic Sci.">
        <title>Complete genome sequence of the facultatively anaerobic, appendaged bacterium Muricauda ruestringensis type strain (B1(T)).</title>
        <authorList>
            <person name="Huntemann M."/>
            <person name="Teshima H."/>
            <person name="Lapidus A."/>
            <person name="Nolan M."/>
            <person name="Lucas S."/>
            <person name="Hammon N."/>
            <person name="Deshpande S."/>
            <person name="Cheng J.F."/>
            <person name="Tapia R."/>
            <person name="Goodwin L.A."/>
            <person name="Pitluck S."/>
            <person name="Liolios K."/>
            <person name="Pagani I."/>
            <person name="Ivanova N."/>
            <person name="Mavromatis K."/>
            <person name="Mikhailova N."/>
            <person name="Pati A."/>
            <person name="Chen A."/>
            <person name="Palaniappan K."/>
            <person name="Land M."/>
            <person name="Hauser L."/>
            <person name="Pan C."/>
            <person name="Brambilla E.M."/>
            <person name="Rohde M."/>
            <person name="Spring S."/>
            <person name="Goker M."/>
            <person name="Detter J.C."/>
            <person name="Bristow J."/>
            <person name="Eisen J.A."/>
            <person name="Markowitz V."/>
            <person name="Hugenholtz P."/>
            <person name="Kyrpides N.C."/>
            <person name="Klenk H.P."/>
            <person name="Woyke T."/>
        </authorList>
    </citation>
    <scope>NUCLEOTIDE SEQUENCE [LARGE SCALE GENOMIC DNA]</scope>
    <source>
        <strain evidence="4">DSM 13258 / LMG 19739 / B1</strain>
    </source>
</reference>
<keyword evidence="1" id="KW-0732">Signal</keyword>
<reference evidence="4" key="1">
    <citation type="submission" date="2011-08" db="EMBL/GenBank/DDBJ databases">
        <title>The complete genome of Muricauda ruestringensis DSM 13258.</title>
        <authorList>
            <person name="Lucas S."/>
            <person name="Han J."/>
            <person name="Lapidus A."/>
            <person name="Bruce D."/>
            <person name="Goodwin L."/>
            <person name="Pitluck S."/>
            <person name="Peters L."/>
            <person name="Kyrpides N."/>
            <person name="Mavromatis K."/>
            <person name="Ivanova N."/>
            <person name="Ovchinnikova G."/>
            <person name="Teshima H."/>
            <person name="Detter J.C."/>
            <person name="Tapia R."/>
            <person name="Han C."/>
            <person name="Land M."/>
            <person name="Hauser L."/>
            <person name="Markowitz V."/>
            <person name="Cheng J.-F."/>
            <person name="Hugenholtz P."/>
            <person name="Woyke T."/>
            <person name="Wu D."/>
            <person name="Spring S."/>
            <person name="Schroeder M."/>
            <person name="Brambilla E."/>
            <person name="Klenk H.-P."/>
            <person name="Eisen J.A."/>
        </authorList>
    </citation>
    <scope>NUCLEOTIDE SEQUENCE [LARGE SCALE GENOMIC DNA]</scope>
    <source>
        <strain evidence="4">DSM 13258 / LMG 19739 / B1</strain>
    </source>
</reference>
<dbReference type="InterPro" id="IPR025433">
    <property type="entry name" value="DUF4168"/>
</dbReference>
<dbReference type="HOGENOM" id="CLU_129320_1_0_10"/>
<name>G2PQU8_ALLRU</name>
<protein>
    <recommendedName>
        <fullName evidence="2">DUF4168 domain-containing protein</fullName>
    </recommendedName>
</protein>
<dbReference type="STRING" id="886377.Murru_0022"/>